<keyword evidence="2" id="KW-1185">Reference proteome</keyword>
<dbReference type="GeneID" id="18934055"/>
<gene>
    <name evidence="1" type="ORF">MELLADRAFT_86028</name>
</gene>
<evidence type="ECO:0000313" key="2">
    <source>
        <dbReference type="Proteomes" id="UP000001072"/>
    </source>
</evidence>
<dbReference type="HOGENOM" id="CLU_092867_0_0_1"/>
<dbReference type="AlphaFoldDB" id="F4RKI1"/>
<reference evidence="2" key="1">
    <citation type="journal article" date="2011" name="Proc. Natl. Acad. Sci. U.S.A.">
        <title>Obligate biotrophy features unraveled by the genomic analysis of rust fungi.</title>
        <authorList>
            <person name="Duplessis S."/>
            <person name="Cuomo C.A."/>
            <person name="Lin Y.-C."/>
            <person name="Aerts A."/>
            <person name="Tisserant E."/>
            <person name="Veneault-Fourrey C."/>
            <person name="Joly D.L."/>
            <person name="Hacquard S."/>
            <person name="Amselem J."/>
            <person name="Cantarel B.L."/>
            <person name="Chiu R."/>
            <person name="Coutinho P.M."/>
            <person name="Feau N."/>
            <person name="Field M."/>
            <person name="Frey P."/>
            <person name="Gelhaye E."/>
            <person name="Goldberg J."/>
            <person name="Grabherr M.G."/>
            <person name="Kodira C.D."/>
            <person name="Kohler A."/>
            <person name="Kuees U."/>
            <person name="Lindquist E.A."/>
            <person name="Lucas S.M."/>
            <person name="Mago R."/>
            <person name="Mauceli E."/>
            <person name="Morin E."/>
            <person name="Murat C."/>
            <person name="Pangilinan J.L."/>
            <person name="Park R."/>
            <person name="Pearson M."/>
            <person name="Quesneville H."/>
            <person name="Rouhier N."/>
            <person name="Sakthikumar S."/>
            <person name="Salamov A.A."/>
            <person name="Schmutz J."/>
            <person name="Selles B."/>
            <person name="Shapiro H."/>
            <person name="Tanguay P."/>
            <person name="Tuskan G.A."/>
            <person name="Henrissat B."/>
            <person name="Van de Peer Y."/>
            <person name="Rouze P."/>
            <person name="Ellis J.G."/>
            <person name="Dodds P.N."/>
            <person name="Schein J.E."/>
            <person name="Zhong S."/>
            <person name="Hamelin R.C."/>
            <person name="Grigoriev I.V."/>
            <person name="Szabo L.J."/>
            <person name="Martin F."/>
        </authorList>
    </citation>
    <scope>NUCLEOTIDE SEQUENCE [LARGE SCALE GENOMIC DNA]</scope>
    <source>
        <strain evidence="2">98AG31 / pathotype 3-4-7</strain>
    </source>
</reference>
<dbReference type="VEuPathDB" id="FungiDB:MELLADRAFT_86028"/>
<sequence>MQSHLPAELPLRFSCIFWTRNQLPPNPKYKYFQTDVVFNRGTLTGAGLLIAAKHCNTQIRHNHAYKLEGPVSAGCDTVSTIFEEAENTIVIDSAEVRLHPLLNKVSAQGVGQILEWSLRRVHNQRTAIEVIKVLHRGRDATGKRQV</sequence>
<organism evidence="2">
    <name type="scientific">Melampsora larici-populina (strain 98AG31 / pathotype 3-4-7)</name>
    <name type="common">Poplar leaf rust fungus</name>
    <dbReference type="NCBI Taxonomy" id="747676"/>
    <lineage>
        <taxon>Eukaryota</taxon>
        <taxon>Fungi</taxon>
        <taxon>Dikarya</taxon>
        <taxon>Basidiomycota</taxon>
        <taxon>Pucciniomycotina</taxon>
        <taxon>Pucciniomycetes</taxon>
        <taxon>Pucciniales</taxon>
        <taxon>Melampsoraceae</taxon>
        <taxon>Melampsora</taxon>
    </lineage>
</organism>
<dbReference type="KEGG" id="mlr:MELLADRAFT_86028"/>
<evidence type="ECO:0000313" key="1">
    <source>
        <dbReference type="EMBL" id="EGG07176.1"/>
    </source>
</evidence>
<accession>F4RKI1</accession>
<name>F4RKI1_MELLP</name>
<dbReference type="Proteomes" id="UP000001072">
    <property type="component" value="Unassembled WGS sequence"/>
</dbReference>
<protein>
    <submittedName>
        <fullName evidence="1">Uncharacterized protein</fullName>
    </submittedName>
</protein>
<proteinExistence type="predicted"/>
<dbReference type="RefSeq" id="XP_007409618.1">
    <property type="nucleotide sequence ID" value="XM_007409556.1"/>
</dbReference>
<dbReference type="InParanoid" id="F4RKI1"/>
<dbReference type="EMBL" id="GL883105">
    <property type="protein sequence ID" value="EGG07176.1"/>
    <property type="molecule type" value="Genomic_DNA"/>
</dbReference>